<dbReference type="SUPFAM" id="SSF53901">
    <property type="entry name" value="Thiolase-like"/>
    <property type="match status" value="1"/>
</dbReference>
<evidence type="ECO:0000256" key="3">
    <source>
        <dbReference type="SAM" id="MobiDB-lite"/>
    </source>
</evidence>
<dbReference type="PANTHER" id="PTHR31561">
    <property type="entry name" value="3-KETOACYL-COA SYNTHASE"/>
    <property type="match status" value="1"/>
</dbReference>
<reference evidence="6 7" key="2">
    <citation type="submission" date="2020-07" db="EMBL/GenBank/DDBJ databases">
        <title>Genome assembly of wild tea tree DASZ reveals pedigree and selection history of tea varieties.</title>
        <authorList>
            <person name="Zhang W."/>
        </authorList>
    </citation>
    <scope>NUCLEOTIDE SEQUENCE [LARGE SCALE GENOMIC DNA]</scope>
    <source>
        <strain evidence="7">cv. G240</strain>
        <tissue evidence="6">Leaf</tissue>
    </source>
</reference>
<keyword evidence="1" id="KW-0808">Transferase</keyword>
<keyword evidence="1" id="KW-0012">Acyltransferase</keyword>
<feature type="region of interest" description="Disordered" evidence="3">
    <location>
        <begin position="166"/>
        <end position="230"/>
    </location>
</feature>
<feature type="transmembrane region" description="Helical" evidence="4">
    <location>
        <begin position="63"/>
        <end position="82"/>
    </location>
</feature>
<proteinExistence type="predicted"/>
<dbReference type="AlphaFoldDB" id="A0A7J7I0V5"/>
<reference evidence="7" key="1">
    <citation type="journal article" date="2020" name="Nat. Commun.">
        <title>Genome assembly of wild tea tree DASZ reveals pedigree and selection history of tea varieties.</title>
        <authorList>
            <person name="Zhang W."/>
            <person name="Zhang Y."/>
            <person name="Qiu H."/>
            <person name="Guo Y."/>
            <person name="Wan H."/>
            <person name="Zhang X."/>
            <person name="Scossa F."/>
            <person name="Alseekh S."/>
            <person name="Zhang Q."/>
            <person name="Wang P."/>
            <person name="Xu L."/>
            <person name="Schmidt M.H."/>
            <person name="Jia X."/>
            <person name="Li D."/>
            <person name="Zhu A."/>
            <person name="Guo F."/>
            <person name="Chen W."/>
            <person name="Ni D."/>
            <person name="Usadel B."/>
            <person name="Fernie A.R."/>
            <person name="Wen W."/>
        </authorList>
    </citation>
    <scope>NUCLEOTIDE SEQUENCE [LARGE SCALE GENOMIC DNA]</scope>
    <source>
        <strain evidence="7">cv. G240</strain>
    </source>
</reference>
<dbReference type="GO" id="GO:0016020">
    <property type="term" value="C:membrane"/>
    <property type="evidence" value="ECO:0007669"/>
    <property type="project" value="InterPro"/>
</dbReference>
<sequence>MASTLPQFSNSVKLKYLKLVYQYLINHFPTLLLMPIILAILIKLIRLGPDGISNLWSSLYFDFVQIMCCSMTVMFIATAYFMSKPRSVYLVDYTCFKPPVSCRVPLVTFLEHSKLILREEPKSVDFQMRILERSGLGEEMCLPPAIHYIPPNSTLEVRGHRRDAMAHNKDLPQSAIDGQTPEGGGRREGLPSIPPMADLEPQRQNPRRDARGRRNNSPRRSRSQSPERQR</sequence>
<dbReference type="Pfam" id="PF08392">
    <property type="entry name" value="FAE1_CUT1_RppA"/>
    <property type="match status" value="1"/>
</dbReference>
<feature type="compositionally biased region" description="Basic residues" evidence="3">
    <location>
        <begin position="210"/>
        <end position="222"/>
    </location>
</feature>
<dbReference type="Proteomes" id="UP000593564">
    <property type="component" value="Unassembled WGS sequence"/>
</dbReference>
<feature type="transmembrane region" description="Helical" evidence="4">
    <location>
        <begin position="20"/>
        <end position="42"/>
    </location>
</feature>
<dbReference type="InterPro" id="IPR012392">
    <property type="entry name" value="3-ktacl-CoA_syn"/>
</dbReference>
<evidence type="ECO:0000259" key="5">
    <source>
        <dbReference type="Pfam" id="PF08392"/>
    </source>
</evidence>
<evidence type="ECO:0000313" key="7">
    <source>
        <dbReference type="Proteomes" id="UP000593564"/>
    </source>
</evidence>
<keyword evidence="4" id="KW-1133">Transmembrane helix</keyword>
<evidence type="ECO:0000256" key="4">
    <source>
        <dbReference type="SAM" id="Phobius"/>
    </source>
</evidence>
<keyword evidence="4" id="KW-0472">Membrane</keyword>
<feature type="domain" description="FAE" evidence="5">
    <location>
        <begin position="80"/>
        <end position="157"/>
    </location>
</feature>
<protein>
    <recommendedName>
        <fullName evidence="5">FAE domain-containing protein</fullName>
    </recommendedName>
</protein>
<evidence type="ECO:0000256" key="1">
    <source>
        <dbReference type="ARBA" id="ARBA00023315"/>
    </source>
</evidence>
<dbReference type="GO" id="GO:0009922">
    <property type="term" value="F:fatty acid elongase activity"/>
    <property type="evidence" value="ECO:0007669"/>
    <property type="project" value="UniProtKB-EC"/>
</dbReference>
<keyword evidence="4" id="KW-0812">Transmembrane</keyword>
<dbReference type="InterPro" id="IPR013601">
    <property type="entry name" value="FAE1_typ3_polyketide_synth"/>
</dbReference>
<dbReference type="EMBL" id="JACBKZ010000002">
    <property type="protein sequence ID" value="KAF5958034.1"/>
    <property type="molecule type" value="Genomic_DNA"/>
</dbReference>
<accession>A0A7J7I0V5</accession>
<keyword evidence="7" id="KW-1185">Reference proteome</keyword>
<evidence type="ECO:0000256" key="2">
    <source>
        <dbReference type="ARBA" id="ARBA00047375"/>
    </source>
</evidence>
<name>A0A7J7I0V5_CAMSI</name>
<evidence type="ECO:0000313" key="6">
    <source>
        <dbReference type="EMBL" id="KAF5958034.1"/>
    </source>
</evidence>
<organism evidence="6 7">
    <name type="scientific">Camellia sinensis</name>
    <name type="common">Tea plant</name>
    <name type="synonym">Thea sinensis</name>
    <dbReference type="NCBI Taxonomy" id="4442"/>
    <lineage>
        <taxon>Eukaryota</taxon>
        <taxon>Viridiplantae</taxon>
        <taxon>Streptophyta</taxon>
        <taxon>Embryophyta</taxon>
        <taxon>Tracheophyta</taxon>
        <taxon>Spermatophyta</taxon>
        <taxon>Magnoliopsida</taxon>
        <taxon>eudicotyledons</taxon>
        <taxon>Gunneridae</taxon>
        <taxon>Pentapetalae</taxon>
        <taxon>asterids</taxon>
        <taxon>Ericales</taxon>
        <taxon>Theaceae</taxon>
        <taxon>Camellia</taxon>
    </lineage>
</organism>
<dbReference type="GO" id="GO:0006633">
    <property type="term" value="P:fatty acid biosynthetic process"/>
    <property type="evidence" value="ECO:0007669"/>
    <property type="project" value="InterPro"/>
</dbReference>
<gene>
    <name evidence="6" type="ORF">HYC85_005259</name>
</gene>
<dbReference type="InterPro" id="IPR016039">
    <property type="entry name" value="Thiolase-like"/>
</dbReference>
<comment type="catalytic activity">
    <reaction evidence="2">
        <text>a very-long-chain acyl-CoA + malonyl-CoA + H(+) = a very-long-chain 3-oxoacyl-CoA + CO2 + CoA</text>
        <dbReference type="Rhea" id="RHEA:32727"/>
        <dbReference type="ChEBI" id="CHEBI:15378"/>
        <dbReference type="ChEBI" id="CHEBI:16526"/>
        <dbReference type="ChEBI" id="CHEBI:57287"/>
        <dbReference type="ChEBI" id="CHEBI:57384"/>
        <dbReference type="ChEBI" id="CHEBI:90725"/>
        <dbReference type="ChEBI" id="CHEBI:90736"/>
        <dbReference type="EC" id="2.3.1.199"/>
    </reaction>
</comment>
<comment type="caution">
    <text evidence="6">The sequence shown here is derived from an EMBL/GenBank/DDBJ whole genome shotgun (WGS) entry which is preliminary data.</text>
</comment>